<evidence type="ECO:0000256" key="3">
    <source>
        <dbReference type="ARBA" id="ARBA00022630"/>
    </source>
</evidence>
<dbReference type="InterPro" id="IPR008254">
    <property type="entry name" value="Flavodoxin/NO_synth"/>
</dbReference>
<keyword evidence="5" id="KW-0274">FAD</keyword>
<name>A0AAU9UFF9_EUPED</name>
<organism evidence="9 10">
    <name type="scientific">Euphydryas editha</name>
    <name type="common">Edith's checkerspot</name>
    <dbReference type="NCBI Taxonomy" id="104508"/>
    <lineage>
        <taxon>Eukaryota</taxon>
        <taxon>Metazoa</taxon>
        <taxon>Ecdysozoa</taxon>
        <taxon>Arthropoda</taxon>
        <taxon>Hexapoda</taxon>
        <taxon>Insecta</taxon>
        <taxon>Pterygota</taxon>
        <taxon>Neoptera</taxon>
        <taxon>Endopterygota</taxon>
        <taxon>Lepidoptera</taxon>
        <taxon>Glossata</taxon>
        <taxon>Ditrysia</taxon>
        <taxon>Papilionoidea</taxon>
        <taxon>Nymphalidae</taxon>
        <taxon>Nymphalinae</taxon>
        <taxon>Euphydryas</taxon>
    </lineage>
</organism>
<keyword evidence="3" id="KW-0285">Flavoprotein</keyword>
<dbReference type="Gene3D" id="1.20.990.10">
    <property type="entry name" value="NADPH-cytochrome p450 Reductase, Chain A, domain 3"/>
    <property type="match status" value="1"/>
</dbReference>
<dbReference type="InterPro" id="IPR001094">
    <property type="entry name" value="Flavdoxin-like"/>
</dbReference>
<evidence type="ECO:0000256" key="1">
    <source>
        <dbReference type="ARBA" id="ARBA00004496"/>
    </source>
</evidence>
<comment type="subcellular location">
    <subcellularLocation>
        <location evidence="1">Cytoplasm</location>
    </subcellularLocation>
</comment>
<dbReference type="Gene3D" id="3.40.50.360">
    <property type="match status" value="1"/>
</dbReference>
<protein>
    <recommendedName>
        <fullName evidence="8">Flavodoxin-like domain-containing protein</fullName>
    </recommendedName>
</protein>
<dbReference type="FunFam" id="3.40.50.360:FF:000015">
    <property type="entry name" value="NADPH-dependent diflavin oxidoreductase 1"/>
    <property type="match status" value="1"/>
</dbReference>
<dbReference type="PANTHER" id="PTHR19384:SF10">
    <property type="entry name" value="NADPH-DEPENDENT DIFLAVIN OXIDOREDUCTASE 1"/>
    <property type="match status" value="1"/>
</dbReference>
<dbReference type="GO" id="GO:0016651">
    <property type="term" value="F:oxidoreductase activity, acting on NAD(P)H"/>
    <property type="evidence" value="ECO:0007669"/>
    <property type="project" value="UniProtKB-ARBA"/>
</dbReference>
<comment type="caution">
    <text evidence="9">The sequence shown here is derived from an EMBL/GenBank/DDBJ whole genome shotgun (WGS) entry which is preliminary data.</text>
</comment>
<dbReference type="GO" id="GO:0050660">
    <property type="term" value="F:flavin adenine dinucleotide binding"/>
    <property type="evidence" value="ECO:0007669"/>
    <property type="project" value="TreeGrafter"/>
</dbReference>
<keyword evidence="10" id="KW-1185">Reference proteome</keyword>
<dbReference type="InterPro" id="IPR023173">
    <property type="entry name" value="NADPH_Cyt_P450_Rdtase_alpha"/>
</dbReference>
<dbReference type="AlphaFoldDB" id="A0AAU9UFF9"/>
<evidence type="ECO:0000256" key="4">
    <source>
        <dbReference type="ARBA" id="ARBA00022643"/>
    </source>
</evidence>
<keyword evidence="4" id="KW-0288">FMN</keyword>
<accession>A0AAU9UFF9</accession>
<evidence type="ECO:0000256" key="5">
    <source>
        <dbReference type="ARBA" id="ARBA00022827"/>
    </source>
</evidence>
<dbReference type="SUPFAM" id="SSF63380">
    <property type="entry name" value="Riboflavin synthase domain-like"/>
    <property type="match status" value="1"/>
</dbReference>
<dbReference type="Proteomes" id="UP001153954">
    <property type="component" value="Unassembled WGS sequence"/>
</dbReference>
<evidence type="ECO:0000313" key="9">
    <source>
        <dbReference type="EMBL" id="CAH2096812.1"/>
    </source>
</evidence>
<dbReference type="GO" id="GO:0005829">
    <property type="term" value="C:cytosol"/>
    <property type="evidence" value="ECO:0007669"/>
    <property type="project" value="TreeGrafter"/>
</dbReference>
<feature type="domain" description="Flavodoxin-like" evidence="8">
    <location>
        <begin position="7"/>
        <end position="151"/>
    </location>
</feature>
<dbReference type="PANTHER" id="PTHR19384">
    <property type="entry name" value="NITRIC OXIDE SYNTHASE-RELATED"/>
    <property type="match status" value="1"/>
</dbReference>
<evidence type="ECO:0000256" key="7">
    <source>
        <dbReference type="ARBA" id="ARBA00023002"/>
    </source>
</evidence>
<dbReference type="PROSITE" id="PS50902">
    <property type="entry name" value="FLAVODOXIN_LIKE"/>
    <property type="match status" value="1"/>
</dbReference>
<evidence type="ECO:0000256" key="6">
    <source>
        <dbReference type="ARBA" id="ARBA00022857"/>
    </source>
</evidence>
<proteinExistence type="predicted"/>
<reference evidence="9" key="1">
    <citation type="submission" date="2022-03" db="EMBL/GenBank/DDBJ databases">
        <authorList>
            <person name="Tunstrom K."/>
        </authorList>
    </citation>
    <scope>NUCLEOTIDE SEQUENCE</scope>
</reference>
<evidence type="ECO:0000256" key="2">
    <source>
        <dbReference type="ARBA" id="ARBA00022490"/>
    </source>
</evidence>
<keyword evidence="6" id="KW-0521">NADP</keyword>
<evidence type="ECO:0000313" key="10">
    <source>
        <dbReference type="Proteomes" id="UP001153954"/>
    </source>
</evidence>
<dbReference type="GO" id="GO:0005634">
    <property type="term" value="C:nucleus"/>
    <property type="evidence" value="ECO:0007669"/>
    <property type="project" value="UniProtKB-ARBA"/>
</dbReference>
<dbReference type="Gene3D" id="2.40.30.10">
    <property type="entry name" value="Translation factors"/>
    <property type="match status" value="1"/>
</dbReference>
<dbReference type="InterPro" id="IPR029039">
    <property type="entry name" value="Flavoprotein-like_sf"/>
</dbReference>
<dbReference type="EMBL" id="CAKOGL010000017">
    <property type="protein sequence ID" value="CAH2096812.1"/>
    <property type="molecule type" value="Genomic_DNA"/>
</dbReference>
<dbReference type="PRINTS" id="PR00369">
    <property type="entry name" value="FLAVODOXIN"/>
</dbReference>
<dbReference type="GO" id="GO:0010181">
    <property type="term" value="F:FMN binding"/>
    <property type="evidence" value="ECO:0007669"/>
    <property type="project" value="InterPro"/>
</dbReference>
<keyword evidence="2" id="KW-0963">Cytoplasm</keyword>
<dbReference type="Pfam" id="PF00258">
    <property type="entry name" value="Flavodoxin_1"/>
    <property type="match status" value="1"/>
</dbReference>
<gene>
    <name evidence="9" type="ORF">EEDITHA_LOCUS12105</name>
</gene>
<dbReference type="InterPro" id="IPR017938">
    <property type="entry name" value="Riboflavin_synthase-like_b-brl"/>
</dbReference>
<evidence type="ECO:0000259" key="8">
    <source>
        <dbReference type="PROSITE" id="PS50902"/>
    </source>
</evidence>
<dbReference type="SUPFAM" id="SSF52218">
    <property type="entry name" value="Flavoproteins"/>
    <property type="match status" value="1"/>
</dbReference>
<sequence length="288" mass="33481">MSDTGRLIVLYGSQTFTAQEAAERIWRTTKILDFKGPVQAMDDYPISRLIHEEFALFVCATTGQGDEPDNMKKFWKFLLRKSLPSNSLVKLKFGVIGFGDSNYSKFNFAAKKLHKRLIQLGAKPLLDLALCDYQHDLGHDAVLIPWLKEFFTKMQIYFPKMKTDTLENSFVPRWKVSISKNTECLNGTCLNEDIYYGKGYKDNCLDAQCFELEKNIRTTDETHFQDVRLITLRTVGNDKIDYQPGDVFNIRPRNCKEDVDDLFKIFNTHKIDIKPHYYLLVEEYHDGE</sequence>
<keyword evidence="7" id="KW-0560">Oxidoreductase</keyword>